<dbReference type="SUPFAM" id="SSF103473">
    <property type="entry name" value="MFS general substrate transporter"/>
    <property type="match status" value="1"/>
</dbReference>
<gene>
    <name evidence="2" type="ORF">SDC9_45967</name>
</gene>
<name>A0A644W8C8_9ZZZZ</name>
<evidence type="ECO:0008006" key="3">
    <source>
        <dbReference type="Google" id="ProtNLM"/>
    </source>
</evidence>
<sequence length="392" mass="42313">MKPNRNVWLMYVIALLQGMIFYGPIATLYRQAAGVSIFQIAVIESISLVFCLLLELPWGVVADKIGYKNTLIICYLLYFLSKIVFWRATGFGGFLLERVMLSVIIAGLSGVDVSLLYLSCGGEGTSQRVFGIYNNLFTAGLLIASAVYSVFIKSDYRLAGLLTVISYGLAAALAFGLVEVRKQKTEEASKARAFFELLKQTAKNGRQLMFLASVALLSETCQIVTVFFNQLQYVKCGLGNAAIGYIYIAVTVVGLLGVFSSALTRALGAKRLACLLFLAAACACVTLALTGNALLSVLSVATLRLSSSLFQPLQTEIQNRLVVSGNRATELSINAVLIDSVCAGTNVALGKLADLNLTYAMFAGAFLCVSALLLFFIWEQKNGAFSEKRASE</sequence>
<feature type="transmembrane region" description="Helical" evidence="1">
    <location>
        <begin position="275"/>
        <end position="301"/>
    </location>
</feature>
<feature type="transmembrane region" description="Helical" evidence="1">
    <location>
        <begin position="242"/>
        <end position="263"/>
    </location>
</feature>
<dbReference type="InterPro" id="IPR011701">
    <property type="entry name" value="MFS"/>
</dbReference>
<reference evidence="2" key="1">
    <citation type="submission" date="2019-08" db="EMBL/GenBank/DDBJ databases">
        <authorList>
            <person name="Kucharzyk K."/>
            <person name="Murdoch R.W."/>
            <person name="Higgins S."/>
            <person name="Loffler F."/>
        </authorList>
    </citation>
    <scope>NUCLEOTIDE SEQUENCE</scope>
</reference>
<feature type="transmembrane region" description="Helical" evidence="1">
    <location>
        <begin position="208"/>
        <end position="230"/>
    </location>
</feature>
<dbReference type="Pfam" id="PF07690">
    <property type="entry name" value="MFS_1"/>
    <property type="match status" value="1"/>
</dbReference>
<dbReference type="PANTHER" id="PTHR23530:SF1">
    <property type="entry name" value="PERMEASE, MAJOR FACILITATOR SUPERFAMILY-RELATED"/>
    <property type="match status" value="1"/>
</dbReference>
<dbReference type="Gene3D" id="1.20.1250.20">
    <property type="entry name" value="MFS general substrate transporter like domains"/>
    <property type="match status" value="1"/>
</dbReference>
<feature type="transmembrane region" description="Helical" evidence="1">
    <location>
        <begin position="132"/>
        <end position="152"/>
    </location>
</feature>
<feature type="transmembrane region" description="Helical" evidence="1">
    <location>
        <begin position="70"/>
        <end position="88"/>
    </location>
</feature>
<dbReference type="GO" id="GO:0022857">
    <property type="term" value="F:transmembrane transporter activity"/>
    <property type="evidence" value="ECO:0007669"/>
    <property type="project" value="InterPro"/>
</dbReference>
<keyword evidence="1" id="KW-1133">Transmembrane helix</keyword>
<evidence type="ECO:0000256" key="1">
    <source>
        <dbReference type="SAM" id="Phobius"/>
    </source>
</evidence>
<protein>
    <recommendedName>
        <fullName evidence="3">Major facilitator superfamily (MFS) profile domain-containing protein</fullName>
    </recommendedName>
</protein>
<dbReference type="AlphaFoldDB" id="A0A644W8C8"/>
<feature type="transmembrane region" description="Helical" evidence="1">
    <location>
        <begin position="158"/>
        <end position="178"/>
    </location>
</feature>
<dbReference type="InterPro" id="IPR053160">
    <property type="entry name" value="MFS_DHA3_Transporter"/>
</dbReference>
<feature type="transmembrane region" description="Helical" evidence="1">
    <location>
        <begin position="357"/>
        <end position="378"/>
    </location>
</feature>
<dbReference type="EMBL" id="VSSQ01000685">
    <property type="protein sequence ID" value="MPL99746.1"/>
    <property type="molecule type" value="Genomic_DNA"/>
</dbReference>
<keyword evidence="1" id="KW-0812">Transmembrane</keyword>
<proteinExistence type="predicted"/>
<dbReference type="InterPro" id="IPR036259">
    <property type="entry name" value="MFS_trans_sf"/>
</dbReference>
<accession>A0A644W8C8</accession>
<feature type="transmembrane region" description="Helical" evidence="1">
    <location>
        <begin position="7"/>
        <end position="25"/>
    </location>
</feature>
<keyword evidence="1" id="KW-0472">Membrane</keyword>
<feature type="transmembrane region" description="Helical" evidence="1">
    <location>
        <begin position="37"/>
        <end position="58"/>
    </location>
</feature>
<comment type="caution">
    <text evidence="2">The sequence shown here is derived from an EMBL/GenBank/DDBJ whole genome shotgun (WGS) entry which is preliminary data.</text>
</comment>
<feature type="transmembrane region" description="Helical" evidence="1">
    <location>
        <begin position="100"/>
        <end position="120"/>
    </location>
</feature>
<organism evidence="2">
    <name type="scientific">bioreactor metagenome</name>
    <dbReference type="NCBI Taxonomy" id="1076179"/>
    <lineage>
        <taxon>unclassified sequences</taxon>
        <taxon>metagenomes</taxon>
        <taxon>ecological metagenomes</taxon>
    </lineage>
</organism>
<dbReference type="PANTHER" id="PTHR23530">
    <property type="entry name" value="TRANSPORT PROTEIN-RELATED"/>
    <property type="match status" value="1"/>
</dbReference>
<evidence type="ECO:0000313" key="2">
    <source>
        <dbReference type="EMBL" id="MPL99746.1"/>
    </source>
</evidence>
<dbReference type="CDD" id="cd06174">
    <property type="entry name" value="MFS"/>
    <property type="match status" value="1"/>
</dbReference>